<sequence length="73" mass="8403">MKTAIYIEDGLTQLVLTPETDFESHIVQQVEKGGQEVKVHSGEFFRNQANYIVHPIGWKSRDESLIITMKIKE</sequence>
<organism evidence="1">
    <name type="scientific">marine sediment metagenome</name>
    <dbReference type="NCBI Taxonomy" id="412755"/>
    <lineage>
        <taxon>unclassified sequences</taxon>
        <taxon>metagenomes</taxon>
        <taxon>ecological metagenomes</taxon>
    </lineage>
</organism>
<dbReference type="EMBL" id="LAZR01020857">
    <property type="protein sequence ID" value="KKL87348.1"/>
    <property type="molecule type" value="Genomic_DNA"/>
</dbReference>
<proteinExistence type="predicted"/>
<reference evidence="1" key="1">
    <citation type="journal article" date="2015" name="Nature">
        <title>Complex archaea that bridge the gap between prokaryotes and eukaryotes.</title>
        <authorList>
            <person name="Spang A."/>
            <person name="Saw J.H."/>
            <person name="Jorgensen S.L."/>
            <person name="Zaremba-Niedzwiedzka K."/>
            <person name="Martijn J."/>
            <person name="Lind A.E."/>
            <person name="van Eijk R."/>
            <person name="Schleper C."/>
            <person name="Guy L."/>
            <person name="Ettema T.J."/>
        </authorList>
    </citation>
    <scope>NUCLEOTIDE SEQUENCE</scope>
</reference>
<name>A0A0F9FM72_9ZZZZ</name>
<evidence type="ECO:0000313" key="1">
    <source>
        <dbReference type="EMBL" id="KKL87348.1"/>
    </source>
</evidence>
<comment type="caution">
    <text evidence="1">The sequence shown here is derived from an EMBL/GenBank/DDBJ whole genome shotgun (WGS) entry which is preliminary data.</text>
</comment>
<protein>
    <submittedName>
        <fullName evidence="1">Uncharacterized protein</fullName>
    </submittedName>
</protein>
<dbReference type="AlphaFoldDB" id="A0A0F9FM72"/>
<accession>A0A0F9FM72</accession>
<gene>
    <name evidence="1" type="ORF">LCGC14_1935610</name>
</gene>